<dbReference type="PANTHER" id="PTHR11527">
    <property type="entry name" value="HEAT-SHOCK PROTEIN 20 FAMILY MEMBER"/>
    <property type="match status" value="1"/>
</dbReference>
<dbReference type="CDD" id="cd06464">
    <property type="entry name" value="ACD_sHsps-like"/>
    <property type="match status" value="1"/>
</dbReference>
<protein>
    <submittedName>
        <fullName evidence="4">HSP20 family protein</fullName>
    </submittedName>
</protein>
<dbReference type="InterPro" id="IPR002068">
    <property type="entry name" value="A-crystallin/Hsp20_dom"/>
</dbReference>
<evidence type="ECO:0000313" key="4">
    <source>
        <dbReference type="EMBL" id="RCX31040.1"/>
    </source>
</evidence>
<dbReference type="InterPro" id="IPR008978">
    <property type="entry name" value="HSP20-like_chaperone"/>
</dbReference>
<reference evidence="4 5" key="1">
    <citation type="submission" date="2018-07" db="EMBL/GenBank/DDBJ databases">
        <title>Genomic Encyclopedia of Type Strains, Phase IV (KMG-IV): sequencing the most valuable type-strain genomes for metagenomic binning, comparative biology and taxonomic classification.</title>
        <authorList>
            <person name="Goeker M."/>
        </authorList>
    </citation>
    <scope>NUCLEOTIDE SEQUENCE [LARGE SCALE GENOMIC DNA]</scope>
    <source>
        <strain evidence="4 5">DSM 26407</strain>
    </source>
</reference>
<dbReference type="RefSeq" id="WP_114279239.1">
    <property type="nucleotide sequence ID" value="NZ_QPJY01000003.1"/>
</dbReference>
<feature type="domain" description="SHSP" evidence="3">
    <location>
        <begin position="34"/>
        <end position="145"/>
    </location>
</feature>
<dbReference type="EMBL" id="QPJY01000003">
    <property type="protein sequence ID" value="RCX31040.1"/>
    <property type="molecule type" value="Genomic_DNA"/>
</dbReference>
<comment type="caution">
    <text evidence="4">The sequence shown here is derived from an EMBL/GenBank/DDBJ whole genome shotgun (WGS) entry which is preliminary data.</text>
</comment>
<dbReference type="Gene3D" id="2.60.40.790">
    <property type="match status" value="1"/>
</dbReference>
<evidence type="ECO:0000313" key="5">
    <source>
        <dbReference type="Proteomes" id="UP000252707"/>
    </source>
</evidence>
<proteinExistence type="inferred from homology"/>
<dbReference type="PROSITE" id="PS01031">
    <property type="entry name" value="SHSP"/>
    <property type="match status" value="1"/>
</dbReference>
<comment type="similarity">
    <text evidence="1 2">Belongs to the small heat shock protein (HSP20) family.</text>
</comment>
<dbReference type="SUPFAM" id="SSF49764">
    <property type="entry name" value="HSP20-like chaperones"/>
    <property type="match status" value="1"/>
</dbReference>
<dbReference type="InterPro" id="IPR031107">
    <property type="entry name" value="Small_HSP"/>
</dbReference>
<evidence type="ECO:0000259" key="3">
    <source>
        <dbReference type="PROSITE" id="PS01031"/>
    </source>
</evidence>
<accession>A0A369CAI1</accession>
<dbReference type="Pfam" id="PF00011">
    <property type="entry name" value="HSP20"/>
    <property type="match status" value="1"/>
</dbReference>
<dbReference type="Proteomes" id="UP000252707">
    <property type="component" value="Unassembled WGS sequence"/>
</dbReference>
<evidence type="ECO:0000256" key="1">
    <source>
        <dbReference type="PROSITE-ProRule" id="PRU00285"/>
    </source>
</evidence>
<name>A0A369CAI1_9GAMM</name>
<gene>
    <name evidence="4" type="ORF">DFQ59_1034</name>
</gene>
<evidence type="ECO:0000256" key="2">
    <source>
        <dbReference type="RuleBase" id="RU003616"/>
    </source>
</evidence>
<dbReference type="AlphaFoldDB" id="A0A369CAI1"/>
<dbReference type="OrthoDB" id="9792695at2"/>
<sequence>MTIVRYDPWATLNQLQEEMNRLFKRAGDEDTGTVVTSDWAPPVDIKEEKDRFVLLADVPGVDPKDIEITMENGVLAIRGERKLEPEEERKGFHRMERARGVFYRRFALPDTADAEKIAASGRNGVLEVVIPKQEKVQPRKIVVEG</sequence>
<organism evidence="4 5">
    <name type="scientific">Thioalbus denitrificans</name>
    <dbReference type="NCBI Taxonomy" id="547122"/>
    <lineage>
        <taxon>Bacteria</taxon>
        <taxon>Pseudomonadati</taxon>
        <taxon>Pseudomonadota</taxon>
        <taxon>Gammaproteobacteria</taxon>
        <taxon>Chromatiales</taxon>
        <taxon>Ectothiorhodospiraceae</taxon>
        <taxon>Thioalbus</taxon>
    </lineage>
</organism>
<keyword evidence="5" id="KW-1185">Reference proteome</keyword>